<evidence type="ECO:0000259" key="2">
    <source>
        <dbReference type="Pfam" id="PF23155"/>
    </source>
</evidence>
<organism evidence="3 4">
    <name type="scientific">Polychaeton citri CBS 116435</name>
    <dbReference type="NCBI Taxonomy" id="1314669"/>
    <lineage>
        <taxon>Eukaryota</taxon>
        <taxon>Fungi</taxon>
        <taxon>Dikarya</taxon>
        <taxon>Ascomycota</taxon>
        <taxon>Pezizomycotina</taxon>
        <taxon>Dothideomycetes</taxon>
        <taxon>Dothideomycetidae</taxon>
        <taxon>Capnodiales</taxon>
        <taxon>Capnodiaceae</taxon>
        <taxon>Polychaeton</taxon>
    </lineage>
</organism>
<protein>
    <recommendedName>
        <fullName evidence="2">DUF7053 domain-containing protein</fullName>
    </recommendedName>
</protein>
<dbReference type="AlphaFoldDB" id="A0A9P4UMU8"/>
<sequence>MSKRSMWTQCTPLPASVSRSTSIDLLHDHMNMIVLNPLVVRFEPTTPPPNCSENELDSVWYEITDKLIYLPKVGIGKGEVTYKMCFRDLPGALATHVYAPAGLDIKAKWAIEGQLPDEPGQPLSAVIRAAGAPEQGLYVREDVDMRCNVFLTNYCKRNLKKAHATLVERLLAKAQISENATDQTMTPASSTSDRETMYVNSASSSSSLGPDFTKSPYSAVNTPHMMYNGNHPV</sequence>
<reference evidence="3" key="1">
    <citation type="journal article" date="2020" name="Stud. Mycol.">
        <title>101 Dothideomycetes genomes: a test case for predicting lifestyles and emergence of pathogens.</title>
        <authorList>
            <person name="Haridas S."/>
            <person name="Albert R."/>
            <person name="Binder M."/>
            <person name="Bloem J."/>
            <person name="Labutti K."/>
            <person name="Salamov A."/>
            <person name="Andreopoulos B."/>
            <person name="Baker S."/>
            <person name="Barry K."/>
            <person name="Bills G."/>
            <person name="Bluhm B."/>
            <person name="Cannon C."/>
            <person name="Castanera R."/>
            <person name="Culley D."/>
            <person name="Daum C."/>
            <person name="Ezra D."/>
            <person name="Gonzalez J."/>
            <person name="Henrissat B."/>
            <person name="Kuo A."/>
            <person name="Liang C."/>
            <person name="Lipzen A."/>
            <person name="Lutzoni F."/>
            <person name="Magnuson J."/>
            <person name="Mondo S."/>
            <person name="Nolan M."/>
            <person name="Ohm R."/>
            <person name="Pangilinan J."/>
            <person name="Park H.-J."/>
            <person name="Ramirez L."/>
            <person name="Alfaro M."/>
            <person name="Sun H."/>
            <person name="Tritt A."/>
            <person name="Yoshinaga Y."/>
            <person name="Zwiers L.-H."/>
            <person name="Turgeon B."/>
            <person name="Goodwin S."/>
            <person name="Spatafora J."/>
            <person name="Crous P."/>
            <person name="Grigoriev I."/>
        </authorList>
    </citation>
    <scope>NUCLEOTIDE SEQUENCE</scope>
    <source>
        <strain evidence="3">CBS 116435</strain>
    </source>
</reference>
<dbReference type="Pfam" id="PF23155">
    <property type="entry name" value="DUF7053"/>
    <property type="match status" value="1"/>
</dbReference>
<feature type="compositionally biased region" description="Polar residues" evidence="1">
    <location>
        <begin position="198"/>
        <end position="208"/>
    </location>
</feature>
<dbReference type="OrthoDB" id="3246050at2759"/>
<dbReference type="PANTHER" id="PTHR38117">
    <property type="entry name" value="NACHT AND WD40 DOMAIN PROTEIN"/>
    <property type="match status" value="1"/>
</dbReference>
<accession>A0A9P4UMU8</accession>
<evidence type="ECO:0000256" key="1">
    <source>
        <dbReference type="SAM" id="MobiDB-lite"/>
    </source>
</evidence>
<evidence type="ECO:0000313" key="3">
    <source>
        <dbReference type="EMBL" id="KAF2718741.1"/>
    </source>
</evidence>
<comment type="caution">
    <text evidence="3">The sequence shown here is derived from an EMBL/GenBank/DDBJ whole genome shotgun (WGS) entry which is preliminary data.</text>
</comment>
<dbReference type="InterPro" id="IPR055481">
    <property type="entry name" value="DUF7053"/>
</dbReference>
<name>A0A9P4UMU8_9PEZI</name>
<evidence type="ECO:0000313" key="4">
    <source>
        <dbReference type="Proteomes" id="UP000799441"/>
    </source>
</evidence>
<keyword evidence="4" id="KW-1185">Reference proteome</keyword>
<feature type="region of interest" description="Disordered" evidence="1">
    <location>
        <begin position="180"/>
        <end position="215"/>
    </location>
</feature>
<dbReference type="EMBL" id="MU003820">
    <property type="protein sequence ID" value="KAF2718741.1"/>
    <property type="molecule type" value="Genomic_DNA"/>
</dbReference>
<feature type="domain" description="DUF7053" evidence="2">
    <location>
        <begin position="2"/>
        <end position="175"/>
    </location>
</feature>
<dbReference type="Proteomes" id="UP000799441">
    <property type="component" value="Unassembled WGS sequence"/>
</dbReference>
<feature type="compositionally biased region" description="Polar residues" evidence="1">
    <location>
        <begin position="180"/>
        <end position="191"/>
    </location>
</feature>
<proteinExistence type="predicted"/>
<gene>
    <name evidence="3" type="ORF">K431DRAFT_230183</name>
</gene>
<dbReference type="PANTHER" id="PTHR38117:SF2">
    <property type="entry name" value="NACHT AND WD40 DOMAIN PROTEIN"/>
    <property type="match status" value="1"/>
</dbReference>